<evidence type="ECO:0000256" key="10">
    <source>
        <dbReference type="SAM" id="Phobius"/>
    </source>
</evidence>
<evidence type="ECO:0000256" key="4">
    <source>
        <dbReference type="ARBA" id="ARBA00022989"/>
    </source>
</evidence>
<dbReference type="EMBL" id="SCFR01000008">
    <property type="protein sequence ID" value="TFF66620.1"/>
    <property type="molecule type" value="Genomic_DNA"/>
</dbReference>
<dbReference type="RefSeq" id="WP_134744243.1">
    <property type="nucleotide sequence ID" value="NZ_JBFNFK010000006.1"/>
</dbReference>
<dbReference type="SUPFAM" id="SSF81340">
    <property type="entry name" value="Clc chloride channel"/>
    <property type="match status" value="1"/>
</dbReference>
<evidence type="ECO:0000256" key="6">
    <source>
        <dbReference type="ARBA" id="ARBA00023136"/>
    </source>
</evidence>
<evidence type="ECO:0000256" key="2">
    <source>
        <dbReference type="ARBA" id="ARBA00022448"/>
    </source>
</evidence>
<dbReference type="InterPro" id="IPR001807">
    <property type="entry name" value="ClC"/>
</dbReference>
<keyword evidence="4 10" id="KW-1133">Transmembrane helix</keyword>
<comment type="subcellular location">
    <subcellularLocation>
        <location evidence="1">Membrane</location>
        <topology evidence="1">Multi-pass membrane protein</topology>
    </subcellularLocation>
</comment>
<evidence type="ECO:0000313" key="12">
    <source>
        <dbReference type="Proteomes" id="UP000297454"/>
    </source>
</evidence>
<dbReference type="GO" id="GO:0034707">
    <property type="term" value="C:chloride channel complex"/>
    <property type="evidence" value="ECO:0007669"/>
    <property type="project" value="UniProtKB-KW"/>
</dbReference>
<evidence type="ECO:0000256" key="3">
    <source>
        <dbReference type="ARBA" id="ARBA00022692"/>
    </source>
</evidence>
<keyword evidence="6 10" id="KW-0472">Membrane</keyword>
<evidence type="ECO:0000256" key="1">
    <source>
        <dbReference type="ARBA" id="ARBA00004141"/>
    </source>
</evidence>
<protein>
    <submittedName>
        <fullName evidence="11">ClC family H(+)/Cl(-) exchange transporter</fullName>
    </submittedName>
</protein>
<evidence type="ECO:0000256" key="7">
    <source>
        <dbReference type="ARBA" id="ARBA00023173"/>
    </source>
</evidence>
<dbReference type="InterPro" id="IPR014743">
    <property type="entry name" value="Cl-channel_core"/>
</dbReference>
<keyword evidence="5" id="KW-0406">Ion transport</keyword>
<feature type="transmembrane region" description="Helical" evidence="10">
    <location>
        <begin position="375"/>
        <end position="403"/>
    </location>
</feature>
<evidence type="ECO:0000256" key="5">
    <source>
        <dbReference type="ARBA" id="ARBA00023065"/>
    </source>
</evidence>
<feature type="transmembrane region" description="Helical" evidence="10">
    <location>
        <begin position="222"/>
        <end position="247"/>
    </location>
</feature>
<keyword evidence="9" id="KW-0407">Ion channel</keyword>
<dbReference type="GO" id="GO:0005254">
    <property type="term" value="F:chloride channel activity"/>
    <property type="evidence" value="ECO:0007669"/>
    <property type="project" value="UniProtKB-KW"/>
</dbReference>
<dbReference type="CDD" id="cd01031">
    <property type="entry name" value="EriC"/>
    <property type="match status" value="1"/>
</dbReference>
<feature type="transmembrane region" description="Helical" evidence="10">
    <location>
        <begin position="184"/>
        <end position="210"/>
    </location>
</feature>
<evidence type="ECO:0000256" key="9">
    <source>
        <dbReference type="ARBA" id="ARBA00023303"/>
    </source>
</evidence>
<dbReference type="PANTHER" id="PTHR43427">
    <property type="entry name" value="CHLORIDE CHANNEL PROTEIN CLC-E"/>
    <property type="match status" value="1"/>
</dbReference>
<organism evidence="11 12">
    <name type="scientific">Helcococcus ovis</name>
    <dbReference type="NCBI Taxonomy" id="72026"/>
    <lineage>
        <taxon>Bacteria</taxon>
        <taxon>Bacillati</taxon>
        <taxon>Bacillota</taxon>
        <taxon>Tissierellia</taxon>
        <taxon>Tissierellales</taxon>
        <taxon>Peptoniphilaceae</taxon>
        <taxon>Helcococcus</taxon>
    </lineage>
</organism>
<proteinExistence type="predicted"/>
<feature type="transmembrane region" description="Helical" evidence="10">
    <location>
        <begin position="12"/>
        <end position="32"/>
    </location>
</feature>
<name>A0A4R9C3H6_9FIRM</name>
<dbReference type="PRINTS" id="PR00762">
    <property type="entry name" value="CLCHANNEL"/>
</dbReference>
<feature type="transmembrane region" description="Helical" evidence="10">
    <location>
        <begin position="300"/>
        <end position="317"/>
    </location>
</feature>
<feature type="transmembrane region" description="Helical" evidence="10">
    <location>
        <begin position="259"/>
        <end position="280"/>
    </location>
</feature>
<evidence type="ECO:0000256" key="8">
    <source>
        <dbReference type="ARBA" id="ARBA00023214"/>
    </source>
</evidence>
<reference evidence="11 12" key="1">
    <citation type="submission" date="2019-01" db="EMBL/GenBank/DDBJ databases">
        <title>Draft Genome Sequences of Helcococcus ovis Strains Isolated from the Uterus and Vagina of Dairy Cows with Metritis.</title>
        <authorList>
            <person name="Cunha F."/>
            <person name="Jeon S.J."/>
            <person name="Kutzer P."/>
            <person name="Galvao K.N."/>
        </authorList>
    </citation>
    <scope>NUCLEOTIDE SEQUENCE [LARGE SCALE GENOMIC DNA]</scope>
    <source>
        <strain evidence="11 12">KG-37</strain>
    </source>
</reference>
<keyword evidence="12" id="KW-1185">Reference proteome</keyword>
<keyword evidence="7" id="KW-0869">Chloride channel</keyword>
<keyword evidence="8" id="KW-0868">Chloride</keyword>
<feature type="transmembrane region" description="Helical" evidence="10">
    <location>
        <begin position="52"/>
        <end position="73"/>
    </location>
</feature>
<keyword evidence="2" id="KW-0813">Transport</keyword>
<dbReference type="Proteomes" id="UP000297454">
    <property type="component" value="Unassembled WGS sequence"/>
</dbReference>
<sequence>MFLKDNDKIKFLVSGTAIGIICGFMLTIYRLLVVLLQGKMQNLYIFARQNLLNAIIVLIFLAFLGFIVGILTYKEPMIGGSGIPQVMGQIKGLLTIKWQKVLPFKFIGGIIGLASGLTLGREGPSVQMGASVGQAYSELGKCKDEESKILISAGAAAGLSAAFNAPISGILFALEELHHSFNKYVFIAVTSSSIFANYVSGLMLGVDPVINLGKMTRLSPSLYSYLILMGLIIGLLAPIFTLSIYKLKDFYDKLTIPKYIQIIIPFILTGIVIIIFPNAFGSGEHFIFLPIKNNADGFKIFEIIIAKFILLIIAFSSGMPGGIFLPMLVLGSLIGNAFGQTLVMFGIIDSNYIVLFSSIAMAANFAAIVRSPLTGIILLLELTGSFTFFLPISVVVLTSYMVVELINLKPIYSGLLEKMYAKINNLNSL</sequence>
<keyword evidence="3 10" id="KW-0812">Transmembrane</keyword>
<dbReference type="PANTHER" id="PTHR43427:SF6">
    <property type="entry name" value="CHLORIDE CHANNEL PROTEIN CLC-E"/>
    <property type="match status" value="1"/>
</dbReference>
<feature type="transmembrane region" description="Helical" evidence="10">
    <location>
        <begin position="149"/>
        <end position="172"/>
    </location>
</feature>
<dbReference type="Pfam" id="PF00654">
    <property type="entry name" value="Voltage_CLC"/>
    <property type="match status" value="1"/>
</dbReference>
<comment type="caution">
    <text evidence="11">The sequence shown here is derived from an EMBL/GenBank/DDBJ whole genome shotgun (WGS) entry which is preliminary data.</text>
</comment>
<dbReference type="Gene3D" id="1.10.3080.10">
    <property type="entry name" value="Clc chloride channel"/>
    <property type="match status" value="1"/>
</dbReference>
<gene>
    <name evidence="11" type="ORF">EQF91_03230</name>
</gene>
<evidence type="ECO:0000313" key="11">
    <source>
        <dbReference type="EMBL" id="TFF66620.1"/>
    </source>
</evidence>
<accession>A0A4R9C3H6</accession>
<dbReference type="InterPro" id="IPR050368">
    <property type="entry name" value="ClC-type_chloride_channel"/>
</dbReference>
<dbReference type="AlphaFoldDB" id="A0A4R9C3H6"/>